<gene>
    <name evidence="2" type="ORF">J4203_07325</name>
</gene>
<feature type="transmembrane region" description="Helical" evidence="1">
    <location>
        <begin position="239"/>
        <end position="265"/>
    </location>
</feature>
<sequence>MATWRALGETQKALVLGAMVVLVRAAYLALFPENALTDYQFHLQVVQDIHAGVNVYGYMPTPLFHVLGALVFFGQERLYLLLINLFYVFAAYRFAGTLPNRWLGFSLIALNPVSLIYGVSFYPDLLAAAFVLLAGSLVNAGKRWAVVPALAAAFTKVNAAAATAPYLLWCAARSGLLEKKNRLVLAALGLAFLGGFLYLATLVTGNLLQPSWRNLSITLPLSAYFLLPALLARRTRTNLAGFAVLAGFSAYMFASSLVIEARYLLPFLPYVYPLPRLEGRKKQALLVHGLLGFLGALLFLGHFRAKLGA</sequence>
<keyword evidence="1" id="KW-1133">Transmembrane helix</keyword>
<feature type="transmembrane region" description="Helical" evidence="1">
    <location>
        <begin position="183"/>
        <end position="203"/>
    </location>
</feature>
<reference evidence="2" key="1">
    <citation type="submission" date="2021-03" db="EMBL/GenBank/DDBJ databases">
        <authorList>
            <person name="Jaffe A."/>
        </authorList>
    </citation>
    <scope>NUCLEOTIDE SEQUENCE</scope>
    <source>
        <strain evidence="2">RIFCSPLOWO2_01_FULL_58_19</strain>
    </source>
</reference>
<feature type="transmembrane region" description="Helical" evidence="1">
    <location>
        <begin position="115"/>
        <end position="134"/>
    </location>
</feature>
<organism evidence="2 3">
    <name type="scientific">Candidatus Iainarchaeum sp</name>
    <dbReference type="NCBI Taxonomy" id="3101447"/>
    <lineage>
        <taxon>Archaea</taxon>
        <taxon>Candidatus Iainarchaeota</taxon>
        <taxon>Candidatus Iainarchaeia</taxon>
        <taxon>Candidatus Iainarchaeales</taxon>
        <taxon>Candidatus Iainarchaeaceae</taxon>
        <taxon>Candidatus Iainarchaeum</taxon>
    </lineage>
</organism>
<name>A0A8T4LLH8_9ARCH</name>
<protein>
    <submittedName>
        <fullName evidence="2">Uncharacterized protein</fullName>
    </submittedName>
</protein>
<dbReference type="AlphaFoldDB" id="A0A8T4LLH8"/>
<proteinExistence type="predicted"/>
<feature type="transmembrane region" description="Helical" evidence="1">
    <location>
        <begin position="78"/>
        <end position="95"/>
    </location>
</feature>
<feature type="transmembrane region" description="Helical" evidence="1">
    <location>
        <begin position="215"/>
        <end position="232"/>
    </location>
</feature>
<evidence type="ECO:0000256" key="1">
    <source>
        <dbReference type="SAM" id="Phobius"/>
    </source>
</evidence>
<comment type="caution">
    <text evidence="2">The sequence shown here is derived from an EMBL/GenBank/DDBJ whole genome shotgun (WGS) entry which is preliminary data.</text>
</comment>
<reference evidence="2" key="2">
    <citation type="submission" date="2021-05" db="EMBL/GenBank/DDBJ databases">
        <title>Protein family content uncovers lineage relationships and bacterial pathway maintenance mechanisms in DPANN archaea.</title>
        <authorList>
            <person name="Castelle C.J."/>
            <person name="Meheust R."/>
            <person name="Jaffe A.L."/>
            <person name="Seitz K."/>
            <person name="Gong X."/>
            <person name="Baker B.J."/>
            <person name="Banfield J.F."/>
        </authorList>
    </citation>
    <scope>NUCLEOTIDE SEQUENCE</scope>
    <source>
        <strain evidence="2">RIFCSPLOWO2_01_FULL_58_19</strain>
    </source>
</reference>
<feature type="transmembrane region" description="Helical" evidence="1">
    <location>
        <begin position="12"/>
        <end position="31"/>
    </location>
</feature>
<feature type="transmembrane region" description="Helical" evidence="1">
    <location>
        <begin position="285"/>
        <end position="303"/>
    </location>
</feature>
<keyword evidence="1" id="KW-0812">Transmembrane</keyword>
<dbReference type="Proteomes" id="UP000678237">
    <property type="component" value="Unassembled WGS sequence"/>
</dbReference>
<evidence type="ECO:0000313" key="3">
    <source>
        <dbReference type="Proteomes" id="UP000678237"/>
    </source>
</evidence>
<dbReference type="EMBL" id="JAGVWE010000006">
    <property type="protein sequence ID" value="MBS3063646.1"/>
    <property type="molecule type" value="Genomic_DNA"/>
</dbReference>
<feature type="transmembrane region" description="Helical" evidence="1">
    <location>
        <begin position="51"/>
        <end position="73"/>
    </location>
</feature>
<accession>A0A8T4LLH8</accession>
<evidence type="ECO:0000313" key="2">
    <source>
        <dbReference type="EMBL" id="MBS3063646.1"/>
    </source>
</evidence>
<keyword evidence="1" id="KW-0472">Membrane</keyword>